<evidence type="ECO:0000256" key="2">
    <source>
        <dbReference type="ARBA" id="ARBA00004128"/>
    </source>
</evidence>
<evidence type="ECO:0000256" key="6">
    <source>
        <dbReference type="ARBA" id="ARBA00022554"/>
    </source>
</evidence>
<organism evidence="15 16">
    <name type="scientific">Batillaria attramentaria</name>
    <dbReference type="NCBI Taxonomy" id="370345"/>
    <lineage>
        <taxon>Eukaryota</taxon>
        <taxon>Metazoa</taxon>
        <taxon>Spiralia</taxon>
        <taxon>Lophotrochozoa</taxon>
        <taxon>Mollusca</taxon>
        <taxon>Gastropoda</taxon>
        <taxon>Caenogastropoda</taxon>
        <taxon>Sorbeoconcha</taxon>
        <taxon>Cerithioidea</taxon>
        <taxon>Batillariidae</taxon>
        <taxon>Batillaria</taxon>
    </lineage>
</organism>
<dbReference type="GO" id="GO:0005774">
    <property type="term" value="C:vacuolar membrane"/>
    <property type="evidence" value="ECO:0007669"/>
    <property type="project" value="UniProtKB-SubCell"/>
</dbReference>
<evidence type="ECO:0000256" key="9">
    <source>
        <dbReference type="ARBA" id="ARBA00022989"/>
    </source>
</evidence>
<evidence type="ECO:0000256" key="11">
    <source>
        <dbReference type="ARBA" id="ARBA00023136"/>
    </source>
</evidence>
<keyword evidence="12" id="KW-0325">Glycoprotein</keyword>
<reference evidence="15 16" key="1">
    <citation type="journal article" date="2023" name="Sci. Data">
        <title>Genome assembly of the Korean intertidal mud-creeper Batillaria attramentaria.</title>
        <authorList>
            <person name="Patra A.K."/>
            <person name="Ho P.T."/>
            <person name="Jun S."/>
            <person name="Lee S.J."/>
            <person name="Kim Y."/>
            <person name="Won Y.J."/>
        </authorList>
    </citation>
    <scope>NUCLEOTIDE SEQUENCE [LARGE SCALE GENOMIC DNA]</scope>
    <source>
        <strain evidence="15">Wonlab-2016</strain>
    </source>
</reference>
<dbReference type="InterPro" id="IPR024133">
    <property type="entry name" value="TM_138"/>
</dbReference>
<evidence type="ECO:0000256" key="4">
    <source>
        <dbReference type="ARBA" id="ARBA00010572"/>
    </source>
</evidence>
<comment type="similarity">
    <text evidence="4">Belongs to the TMEM138 family.</text>
</comment>
<evidence type="ECO:0000256" key="14">
    <source>
        <dbReference type="SAM" id="Phobius"/>
    </source>
</evidence>
<proteinExistence type="inferred from homology"/>
<comment type="caution">
    <text evidence="15">The sequence shown here is derived from an EMBL/GenBank/DDBJ whole genome shotgun (WGS) entry which is preliminary data.</text>
</comment>
<evidence type="ECO:0000313" key="15">
    <source>
        <dbReference type="EMBL" id="KAK7497173.1"/>
    </source>
</evidence>
<comment type="function">
    <text evidence="1">Required for ciliogenesis.</text>
</comment>
<dbReference type="Pfam" id="PF14935">
    <property type="entry name" value="TMEM138"/>
    <property type="match status" value="1"/>
</dbReference>
<name>A0ABD0LCX5_9CAEN</name>
<evidence type="ECO:0000256" key="3">
    <source>
        <dbReference type="ARBA" id="ARBA00004138"/>
    </source>
</evidence>
<feature type="transmembrane region" description="Helical" evidence="14">
    <location>
        <begin position="38"/>
        <end position="65"/>
    </location>
</feature>
<comment type="subcellular location">
    <subcellularLocation>
        <location evidence="3">Cell projection</location>
        <location evidence="3">Cilium</location>
    </subcellularLocation>
    <subcellularLocation>
        <location evidence="2">Vacuole membrane</location>
        <topology evidence="2">Multi-pass membrane protein</topology>
    </subcellularLocation>
</comment>
<feature type="transmembrane region" description="Helical" evidence="14">
    <location>
        <begin position="9"/>
        <end position="26"/>
    </location>
</feature>
<dbReference type="PANTHER" id="PTHR13306:SF6">
    <property type="entry name" value="TRANSMEMBRANE PROTEIN 138"/>
    <property type="match status" value="1"/>
</dbReference>
<evidence type="ECO:0000256" key="5">
    <source>
        <dbReference type="ARBA" id="ARBA00014515"/>
    </source>
</evidence>
<evidence type="ECO:0000256" key="1">
    <source>
        <dbReference type="ARBA" id="ARBA00003709"/>
    </source>
</evidence>
<evidence type="ECO:0000256" key="12">
    <source>
        <dbReference type="ARBA" id="ARBA00023180"/>
    </source>
</evidence>
<sequence length="161" mass="19588">MLVSRYQPILYLQYLLLFVDIFLNAFTELLRYQNVILLVLYVVQDICIVFAVIIIFLLFFNTFIFQAGLVSILVSKFKVPISVTFIYFSLCLGLHVWTMERRWDNTNIYMWDNKGYQALFIIQRTCAVLHYYFYKRTALKLGDPRYYQDSEWIHREFERRR</sequence>
<evidence type="ECO:0000256" key="10">
    <source>
        <dbReference type="ARBA" id="ARBA00023069"/>
    </source>
</evidence>
<dbReference type="PANTHER" id="PTHR13306">
    <property type="entry name" value="TRANSMEMBRANE PROTEIN 138"/>
    <property type="match status" value="1"/>
</dbReference>
<dbReference type="EMBL" id="JACVVK020000060">
    <property type="protein sequence ID" value="KAK7497173.1"/>
    <property type="molecule type" value="Genomic_DNA"/>
</dbReference>
<keyword evidence="10" id="KW-0969">Cilium</keyword>
<keyword evidence="9 14" id="KW-1133">Transmembrane helix</keyword>
<keyword evidence="13" id="KW-0966">Cell projection</keyword>
<dbReference type="Proteomes" id="UP001519460">
    <property type="component" value="Unassembled WGS sequence"/>
</dbReference>
<evidence type="ECO:0000256" key="7">
    <source>
        <dbReference type="ARBA" id="ARBA00022692"/>
    </source>
</evidence>
<evidence type="ECO:0000256" key="13">
    <source>
        <dbReference type="ARBA" id="ARBA00023273"/>
    </source>
</evidence>
<keyword evidence="8" id="KW-0970">Cilium biogenesis/degradation</keyword>
<gene>
    <name evidence="15" type="ORF">BaRGS_00011467</name>
</gene>
<feature type="transmembrane region" description="Helical" evidence="14">
    <location>
        <begin position="77"/>
        <end position="96"/>
    </location>
</feature>
<accession>A0ABD0LCX5</accession>
<dbReference type="GO" id="GO:0005929">
    <property type="term" value="C:cilium"/>
    <property type="evidence" value="ECO:0007669"/>
    <property type="project" value="UniProtKB-SubCell"/>
</dbReference>
<dbReference type="AlphaFoldDB" id="A0ABD0LCX5"/>
<keyword evidence="6" id="KW-0926">Vacuole</keyword>
<keyword evidence="7 14" id="KW-0812">Transmembrane</keyword>
<keyword evidence="16" id="KW-1185">Reference proteome</keyword>
<protein>
    <recommendedName>
        <fullName evidence="5">Transmembrane protein 138</fullName>
    </recommendedName>
</protein>
<evidence type="ECO:0000256" key="8">
    <source>
        <dbReference type="ARBA" id="ARBA00022794"/>
    </source>
</evidence>
<dbReference type="GO" id="GO:0030030">
    <property type="term" value="P:cell projection organization"/>
    <property type="evidence" value="ECO:0007669"/>
    <property type="project" value="UniProtKB-KW"/>
</dbReference>
<evidence type="ECO:0000313" key="16">
    <source>
        <dbReference type="Proteomes" id="UP001519460"/>
    </source>
</evidence>
<keyword evidence="11 14" id="KW-0472">Membrane</keyword>